<dbReference type="Proteomes" id="UP000765509">
    <property type="component" value="Unassembled WGS sequence"/>
</dbReference>
<keyword evidence="1" id="KW-1133">Transmembrane helix</keyword>
<accession>A0A9Q3BFF4</accession>
<keyword evidence="1" id="KW-0472">Membrane</keyword>
<name>A0A9Q3BFF4_9BASI</name>
<evidence type="ECO:0000313" key="2">
    <source>
        <dbReference type="EMBL" id="MBW0464042.1"/>
    </source>
</evidence>
<dbReference type="OrthoDB" id="2505141at2759"/>
<protein>
    <submittedName>
        <fullName evidence="2">Uncharacterized protein</fullName>
    </submittedName>
</protein>
<keyword evidence="1" id="KW-0812">Transmembrane</keyword>
<evidence type="ECO:0000256" key="1">
    <source>
        <dbReference type="SAM" id="Phobius"/>
    </source>
</evidence>
<evidence type="ECO:0000313" key="3">
    <source>
        <dbReference type="Proteomes" id="UP000765509"/>
    </source>
</evidence>
<dbReference type="EMBL" id="AVOT02000687">
    <property type="protein sequence ID" value="MBW0464042.1"/>
    <property type="molecule type" value="Genomic_DNA"/>
</dbReference>
<comment type="caution">
    <text evidence="2">The sequence shown here is derived from an EMBL/GenBank/DDBJ whole genome shotgun (WGS) entry which is preliminary data.</text>
</comment>
<keyword evidence="3" id="KW-1185">Reference proteome</keyword>
<feature type="transmembrane region" description="Helical" evidence="1">
    <location>
        <begin position="162"/>
        <end position="184"/>
    </location>
</feature>
<dbReference type="AlphaFoldDB" id="A0A9Q3BFF4"/>
<reference evidence="2" key="1">
    <citation type="submission" date="2021-03" db="EMBL/GenBank/DDBJ databases">
        <title>Draft genome sequence of rust myrtle Austropuccinia psidii MF-1, a brazilian biotype.</title>
        <authorList>
            <person name="Quecine M.C."/>
            <person name="Pachon D.M.R."/>
            <person name="Bonatelli M.L."/>
            <person name="Correr F.H."/>
            <person name="Franceschini L.M."/>
            <person name="Leite T.F."/>
            <person name="Margarido G.R.A."/>
            <person name="Almeida C.A."/>
            <person name="Ferrarezi J.A."/>
            <person name="Labate C.A."/>
        </authorList>
    </citation>
    <scope>NUCLEOTIDE SEQUENCE</scope>
    <source>
        <strain evidence="2">MF-1</strain>
    </source>
</reference>
<proteinExistence type="predicted"/>
<gene>
    <name evidence="2" type="ORF">O181_003757</name>
</gene>
<organism evidence="2 3">
    <name type="scientific">Austropuccinia psidii MF-1</name>
    <dbReference type="NCBI Taxonomy" id="1389203"/>
    <lineage>
        <taxon>Eukaryota</taxon>
        <taxon>Fungi</taxon>
        <taxon>Dikarya</taxon>
        <taxon>Basidiomycota</taxon>
        <taxon>Pucciniomycotina</taxon>
        <taxon>Pucciniomycetes</taxon>
        <taxon>Pucciniales</taxon>
        <taxon>Sphaerophragmiaceae</taxon>
        <taxon>Austropuccinia</taxon>
    </lineage>
</organism>
<sequence length="206" mass="23780">MKKFGGMQRLQTASKKYKAMISKEENRIKTSNFKELDEKKYMELLKHLQKKVSTLQDYRNLPYEGPVLQNYITEHNDLTWCFGLKVSKSSPDNLICIERYISKIQFGNVAHILDLESETLHKGPILLVPWLDYVKTCDDGFERLDKILRDWKIRHLKQTNKFIFIMISAILGLGAYCNLSALALGCPYSKILACPINTLVGLEAFE</sequence>